<dbReference type="GO" id="GO:0030289">
    <property type="term" value="C:protein phosphatase 4 complex"/>
    <property type="evidence" value="ECO:0007669"/>
    <property type="project" value="TreeGrafter"/>
</dbReference>
<evidence type="ECO:0000259" key="5">
    <source>
        <dbReference type="Pfam" id="PF22972"/>
    </source>
</evidence>
<evidence type="ECO:0000256" key="1">
    <source>
        <dbReference type="ARBA" id="ARBA00004123"/>
    </source>
</evidence>
<feature type="region of interest" description="Disordered" evidence="3">
    <location>
        <begin position="666"/>
        <end position="785"/>
    </location>
</feature>
<accession>A0A1D1Y5S7</accession>
<dbReference type="InterPro" id="IPR051137">
    <property type="entry name" value="PP4R3-like"/>
</dbReference>
<dbReference type="InterPro" id="IPR016024">
    <property type="entry name" value="ARM-type_fold"/>
</dbReference>
<dbReference type="InterPro" id="IPR055236">
    <property type="entry name" value="EVH1_PP4R3"/>
</dbReference>
<evidence type="ECO:0000256" key="3">
    <source>
        <dbReference type="SAM" id="MobiDB-lite"/>
    </source>
</evidence>
<dbReference type="GO" id="GO:0072542">
    <property type="term" value="F:protein phosphatase activator activity"/>
    <property type="evidence" value="ECO:0007669"/>
    <property type="project" value="TreeGrafter"/>
</dbReference>
<dbReference type="GO" id="GO:0005654">
    <property type="term" value="C:nucleoplasm"/>
    <property type="evidence" value="ECO:0007669"/>
    <property type="project" value="TreeGrafter"/>
</dbReference>
<dbReference type="Gene3D" id="2.30.29.30">
    <property type="entry name" value="Pleckstrin-homology domain (PH domain)/Phosphotyrosine-binding domain (PTB)"/>
    <property type="match status" value="1"/>
</dbReference>
<dbReference type="Pfam" id="PF04802">
    <property type="entry name" value="PP4R3"/>
    <property type="match status" value="1"/>
</dbReference>
<feature type="compositionally biased region" description="Polar residues" evidence="3">
    <location>
        <begin position="848"/>
        <end position="858"/>
    </location>
</feature>
<dbReference type="Gene3D" id="1.25.10.10">
    <property type="entry name" value="Leucine-rich Repeat Variant"/>
    <property type="match status" value="1"/>
</dbReference>
<dbReference type="AlphaFoldDB" id="A0A1D1Y5S7"/>
<feature type="compositionally biased region" description="Acidic residues" evidence="3">
    <location>
        <begin position="733"/>
        <end position="742"/>
    </location>
</feature>
<feature type="domain" description="PP4R3 EVH1-like" evidence="5">
    <location>
        <begin position="36"/>
        <end position="135"/>
    </location>
</feature>
<reference evidence="6" key="1">
    <citation type="submission" date="2015-07" db="EMBL/GenBank/DDBJ databases">
        <title>Transcriptome Assembly of Anthurium amnicola.</title>
        <authorList>
            <person name="Suzuki J."/>
        </authorList>
    </citation>
    <scope>NUCLEOTIDE SEQUENCE</scope>
</reference>
<dbReference type="EMBL" id="GDJX01017942">
    <property type="protein sequence ID" value="JAT49994.1"/>
    <property type="molecule type" value="Transcribed_RNA"/>
</dbReference>
<feature type="compositionally biased region" description="Basic and acidic residues" evidence="3">
    <location>
        <begin position="829"/>
        <end position="841"/>
    </location>
</feature>
<dbReference type="InterPro" id="IPR011993">
    <property type="entry name" value="PH-like_dom_sf"/>
</dbReference>
<evidence type="ECO:0000256" key="2">
    <source>
        <dbReference type="ARBA" id="ARBA00023242"/>
    </source>
</evidence>
<comment type="subcellular location">
    <subcellularLocation>
        <location evidence="1">Nucleus</location>
    </subcellularLocation>
</comment>
<dbReference type="SUPFAM" id="SSF48371">
    <property type="entry name" value="ARM repeat"/>
    <property type="match status" value="1"/>
</dbReference>
<feature type="compositionally biased region" description="Basic and acidic residues" evidence="3">
    <location>
        <begin position="671"/>
        <end position="682"/>
    </location>
</feature>
<feature type="region of interest" description="Disordered" evidence="3">
    <location>
        <begin position="809"/>
        <end position="892"/>
    </location>
</feature>
<organism evidence="6">
    <name type="scientific">Anthurium amnicola</name>
    <dbReference type="NCBI Taxonomy" id="1678845"/>
    <lineage>
        <taxon>Eukaryota</taxon>
        <taxon>Viridiplantae</taxon>
        <taxon>Streptophyta</taxon>
        <taxon>Embryophyta</taxon>
        <taxon>Tracheophyta</taxon>
        <taxon>Spermatophyta</taxon>
        <taxon>Magnoliopsida</taxon>
        <taxon>Liliopsida</taxon>
        <taxon>Araceae</taxon>
        <taxon>Pothoideae</taxon>
        <taxon>Potheae</taxon>
        <taxon>Anthurium</taxon>
    </lineage>
</organism>
<evidence type="ECO:0000313" key="6">
    <source>
        <dbReference type="EMBL" id="JAT49994.1"/>
    </source>
</evidence>
<proteinExistence type="predicted"/>
<dbReference type="InterPro" id="IPR006887">
    <property type="entry name" value="P4R3-like_central_dom"/>
</dbReference>
<feature type="compositionally biased region" description="Basic and acidic residues" evidence="3">
    <location>
        <begin position="747"/>
        <end position="768"/>
    </location>
</feature>
<name>A0A1D1Y5S7_9ARAE</name>
<keyword evidence="2" id="KW-0539">Nucleus</keyword>
<dbReference type="PANTHER" id="PTHR23318:SF0">
    <property type="entry name" value="SERINE_THREONINE-PROTEIN PHOSPHATASE 4 REGULATORY SUBUNIT 3"/>
    <property type="match status" value="1"/>
</dbReference>
<evidence type="ECO:0000259" key="4">
    <source>
        <dbReference type="Pfam" id="PF04802"/>
    </source>
</evidence>
<dbReference type="InterPro" id="IPR011989">
    <property type="entry name" value="ARM-like"/>
</dbReference>
<dbReference type="PANTHER" id="PTHR23318">
    <property type="entry name" value="ATP SYNTHASE GAMMA-RELATED"/>
    <property type="match status" value="1"/>
</dbReference>
<sequence length="892" mass="101239">MEPRGGNKPKPGCRIGSGSLGEIYIGVQPNEAPPMRLRAKVYRLSADGKWDDQGTGHVTVDFSERSEDLGLIVIDEDDSDTILVHRISTDDIYRRQEGTIISWQDPELATELALSFQEATGCSYIWDRICGVQRNFHFSTLGNDAFHNASRDLRELPPVELSSLPLILKTVAESSVADQMRVSELILQDQEFLPKLMDLFRMSEDLENMESLHIIFKLVKGIILLNSPQIFDRMFADEFILDIIGALEYDPEVPKVQKHRSFLKEHVVFKEVIPIKESQALKKIHQSYRICYIKDVILPRILDEATIASLNSMIHSNNAAVISLLKDDSSFIQELFAKMRSPETSMESKRNLVLFLQEFCSLGKSLQLTQQLRLFRELANEGIFEIVTDALQSQDKKLVFTGTDILILFLNQDPNLLRNFVVQQEHNTLFKLLVQGMITDFGEDMHCQFLEILRILLESYTSPGAQSDAIIEIFYEKYLDQLIDVITSSCPLKSTSQTRVTSVASAGKVESRDQTKPEILSNICELLCFCVLHHPYRIKCNFILNNAIEKVLCLTRRREKYLVVAAVRLMRTIISRNDEYLLRHIAKNNLMKPIVEAFLGNGSRYNMLHSGVLELLEYIRKENIKTLITYFVENFGDQLSRFQYLGTIQALKTKYEQSLEKCDVSTVTTADSRKRMDERALEKEEEDYFKEDSDEEDSACARLSRDHEDGEPTVPNGNSVNHPPRLRRGGLVDYDDDDDDDYNLSSREPESCRGRERSSAAVKPKRELTSMSDGSNEEVESRKKCKLDKHRVDGAVVFAAACSTCSYADSHSEKTQSANVPPADDSNVSDDRQKDEKDCISIERNCPNLVSTTADIRQSSGEERSRTSITSSSSEMALKGADVSHTEPYSVR</sequence>
<protein>
    <submittedName>
        <fullName evidence="6">Serine/threonine-protein phosphatase 4 regulatory subunit 3</fullName>
    </submittedName>
</protein>
<gene>
    <name evidence="6" type="primary">smek1_1</name>
    <name evidence="6" type="ORF">g.70841</name>
</gene>
<feature type="compositionally biased region" description="Polar residues" evidence="3">
    <location>
        <begin position="809"/>
        <end position="819"/>
    </location>
</feature>
<feature type="compositionally biased region" description="Acidic residues" evidence="3">
    <location>
        <begin position="683"/>
        <end position="698"/>
    </location>
</feature>
<feature type="domain" description="Serine/threonine-protein phosphatase 4 regulatory subunit 3-like central" evidence="4">
    <location>
        <begin position="169"/>
        <end position="657"/>
    </location>
</feature>
<dbReference type="SUPFAM" id="SSF50729">
    <property type="entry name" value="PH domain-like"/>
    <property type="match status" value="1"/>
</dbReference>
<dbReference type="Pfam" id="PF22972">
    <property type="entry name" value="EVH1_PP4R3"/>
    <property type="match status" value="1"/>
</dbReference>